<proteinExistence type="predicted"/>
<reference evidence="2" key="2">
    <citation type="journal article" date="2015" name="Fish Shellfish Immunol.">
        <title>Early steps in the European eel (Anguilla anguilla)-Vibrio vulnificus interaction in the gills: Role of the RtxA13 toxin.</title>
        <authorList>
            <person name="Callol A."/>
            <person name="Pajuelo D."/>
            <person name="Ebbesson L."/>
            <person name="Teles M."/>
            <person name="MacKenzie S."/>
            <person name="Amaro C."/>
        </authorList>
    </citation>
    <scope>NUCLEOTIDE SEQUENCE</scope>
</reference>
<organism evidence="2">
    <name type="scientific">Anguilla anguilla</name>
    <name type="common">European freshwater eel</name>
    <name type="synonym">Muraena anguilla</name>
    <dbReference type="NCBI Taxonomy" id="7936"/>
    <lineage>
        <taxon>Eukaryota</taxon>
        <taxon>Metazoa</taxon>
        <taxon>Chordata</taxon>
        <taxon>Craniata</taxon>
        <taxon>Vertebrata</taxon>
        <taxon>Euteleostomi</taxon>
        <taxon>Actinopterygii</taxon>
        <taxon>Neopterygii</taxon>
        <taxon>Teleostei</taxon>
        <taxon>Anguilliformes</taxon>
        <taxon>Anguillidae</taxon>
        <taxon>Anguilla</taxon>
    </lineage>
</organism>
<name>A0A0E9T8A9_ANGAN</name>
<evidence type="ECO:0000313" key="2">
    <source>
        <dbReference type="EMBL" id="JAH49110.1"/>
    </source>
</evidence>
<dbReference type="EMBL" id="GBXM01059467">
    <property type="protein sequence ID" value="JAH49110.1"/>
    <property type="molecule type" value="Transcribed_RNA"/>
</dbReference>
<evidence type="ECO:0000256" key="1">
    <source>
        <dbReference type="SAM" id="MobiDB-lite"/>
    </source>
</evidence>
<protein>
    <submittedName>
        <fullName evidence="2">Uncharacterized protein</fullName>
    </submittedName>
</protein>
<accession>A0A0E9T8A9</accession>
<sequence>MQICKRDNISVRSRGRHTVNIQR</sequence>
<reference evidence="2" key="1">
    <citation type="submission" date="2014-11" db="EMBL/GenBank/DDBJ databases">
        <authorList>
            <person name="Amaro Gonzalez C."/>
        </authorList>
    </citation>
    <scope>NUCLEOTIDE SEQUENCE</scope>
</reference>
<dbReference type="AlphaFoldDB" id="A0A0E9T8A9"/>
<feature type="region of interest" description="Disordered" evidence="1">
    <location>
        <begin position="1"/>
        <end position="23"/>
    </location>
</feature>